<name>A0ABD6DXX8_9EURY</name>
<evidence type="ECO:0000313" key="2">
    <source>
        <dbReference type="EMBL" id="MFD1687123.1"/>
    </source>
</evidence>
<keyword evidence="3" id="KW-1185">Reference proteome</keyword>
<protein>
    <submittedName>
        <fullName evidence="2">DNA-binding protein</fullName>
    </submittedName>
</protein>
<dbReference type="AlphaFoldDB" id="A0ABD6DXX8"/>
<evidence type="ECO:0000256" key="1">
    <source>
        <dbReference type="SAM" id="MobiDB-lite"/>
    </source>
</evidence>
<sequence length="239" mass="26576">MATSDSQSQQGTTVPDREVAKHVFAAELNEATYTFKTSQDERAPVYVALPTGVRANRVCVMGTVTDVEDVGTDDQEYLRVRVVDPTGTFWVYAGQYQHEALKKFKKIQPPEFLAVIGKPRTYKTDDGRINVSLVPEDVGVVDISTRDIWVFEAARRTLERVESAQETSPKVAALAREQYGHDGSYFAHVAAFTLQNLLDGDESATELDAETIEERLEEAEAKGDDVDGEEPEQETLIED</sequence>
<reference evidence="2 3" key="1">
    <citation type="journal article" date="2019" name="Int. J. Syst. Evol. Microbiol.">
        <title>The Global Catalogue of Microorganisms (GCM) 10K type strain sequencing project: providing services to taxonomists for standard genome sequencing and annotation.</title>
        <authorList>
            <consortium name="The Broad Institute Genomics Platform"/>
            <consortium name="The Broad Institute Genome Sequencing Center for Infectious Disease"/>
            <person name="Wu L."/>
            <person name="Ma J."/>
        </authorList>
    </citation>
    <scope>NUCLEOTIDE SEQUENCE [LARGE SCALE GENOMIC DNA]</scope>
    <source>
        <strain evidence="2 3">CGMCC 1.10387</strain>
    </source>
</reference>
<organism evidence="2 3">
    <name type="scientific">Halobellus litoreus</name>
    <dbReference type="NCBI Taxonomy" id="755310"/>
    <lineage>
        <taxon>Archaea</taxon>
        <taxon>Methanobacteriati</taxon>
        <taxon>Methanobacteriota</taxon>
        <taxon>Stenosarchaea group</taxon>
        <taxon>Halobacteria</taxon>
        <taxon>Halobacteriales</taxon>
        <taxon>Haloferacaceae</taxon>
        <taxon>Halobellus</taxon>
    </lineage>
</organism>
<keyword evidence="2" id="KW-0238">DNA-binding</keyword>
<evidence type="ECO:0000313" key="3">
    <source>
        <dbReference type="Proteomes" id="UP001597092"/>
    </source>
</evidence>
<dbReference type="Gene3D" id="2.40.50.140">
    <property type="entry name" value="Nucleic acid-binding proteins"/>
    <property type="match status" value="1"/>
</dbReference>
<dbReference type="GO" id="GO:0003677">
    <property type="term" value="F:DNA binding"/>
    <property type="evidence" value="ECO:0007669"/>
    <property type="project" value="UniProtKB-KW"/>
</dbReference>
<comment type="caution">
    <text evidence="2">The sequence shown here is derived from an EMBL/GenBank/DDBJ whole genome shotgun (WGS) entry which is preliminary data.</text>
</comment>
<dbReference type="Proteomes" id="UP001597092">
    <property type="component" value="Unassembled WGS sequence"/>
</dbReference>
<gene>
    <name evidence="2" type="ORF">ACFSAS_16100</name>
</gene>
<dbReference type="InterPro" id="IPR012340">
    <property type="entry name" value="NA-bd_OB-fold"/>
</dbReference>
<feature type="compositionally biased region" description="Acidic residues" evidence="1">
    <location>
        <begin position="226"/>
        <end position="239"/>
    </location>
</feature>
<accession>A0ABD6DXX8</accession>
<proteinExistence type="predicted"/>
<feature type="region of interest" description="Disordered" evidence="1">
    <location>
        <begin position="216"/>
        <end position="239"/>
    </location>
</feature>
<dbReference type="EMBL" id="JBHUDP010000008">
    <property type="protein sequence ID" value="MFD1687123.1"/>
    <property type="molecule type" value="Genomic_DNA"/>
</dbReference>
<feature type="compositionally biased region" description="Basic and acidic residues" evidence="1">
    <location>
        <begin position="216"/>
        <end position="225"/>
    </location>
</feature>